<evidence type="ECO:0000259" key="3">
    <source>
        <dbReference type="Pfam" id="PF07593"/>
    </source>
</evidence>
<dbReference type="RefSeq" id="WP_419186066.1">
    <property type="nucleotide sequence ID" value="NZ_CP036290.1"/>
</dbReference>
<sequence>MPIDPRAAASRPTLRTTLGRAAAIACVFGGLGAGAWLDRAAPSAPVGADDTPVVLVERSATSGLLFEHRISPLDPLIDHVRDRILSVGAGVSAVDVDRDGWIDLYCTNSAFGAANALFVNRGDGTFEDRAATVGLADLNVVGDGLCMGSIWADYDGDGDEDAFVYRYGRTALMRQDASGRFEDVASAAGVERWLNSNAACWIDFDRDGWLDLLVTSYFREEHDLWNLTTSNVMHDSAEFSSNGGRNVLFRNRGDGTFEDVTEAALPDTRRWTMAAGAADFDEDGWIDLYLANDYGPEELWLNRPTADGAGRRFELAEAGLGHDSKSGMCVALGNLRNDGRLAIFVSNISAANYLFHGNSLRVNRMADAGRVLEGQAGRAVTDTGWSWGAAFGDLDNDGWQDLWVTNGFVSADPERDYWYRMSQLSGGTGGLLADAANWPAFDGASQSGFERSRVLHNNGGRRLVEIGAAAGVHEAHDGRAVILVDLENRGVLDAVVANQRGPLEYFRNETPGAAERGWIQFELRGRAPNTSAIGAAVSVTFGGGTQLQVVEGSSGFSAQSARRLHFGLGDEVPGAGGESIVTVHWPDGTRETFTNLEPRRLHRIEQGPGRPDSTDDSNAR</sequence>
<reference evidence="4 5" key="1">
    <citation type="submission" date="2019-02" db="EMBL/GenBank/DDBJ databases">
        <title>Deep-cultivation of Planctomycetes and their phenomic and genomic characterization uncovers novel biology.</title>
        <authorList>
            <person name="Wiegand S."/>
            <person name="Jogler M."/>
            <person name="Boedeker C."/>
            <person name="Pinto D."/>
            <person name="Vollmers J."/>
            <person name="Rivas-Marin E."/>
            <person name="Kohn T."/>
            <person name="Peeters S.H."/>
            <person name="Heuer A."/>
            <person name="Rast P."/>
            <person name="Oberbeckmann S."/>
            <person name="Bunk B."/>
            <person name="Jeske O."/>
            <person name="Meyerdierks A."/>
            <person name="Storesund J.E."/>
            <person name="Kallscheuer N."/>
            <person name="Luecker S."/>
            <person name="Lage O.M."/>
            <person name="Pohl T."/>
            <person name="Merkel B.J."/>
            <person name="Hornburger P."/>
            <person name="Mueller R.-W."/>
            <person name="Bruemmer F."/>
            <person name="Labrenz M."/>
            <person name="Spormann A.M."/>
            <person name="Op den Camp H."/>
            <person name="Overmann J."/>
            <person name="Amann R."/>
            <person name="Jetten M.S.M."/>
            <person name="Mascher T."/>
            <person name="Medema M.H."/>
            <person name="Devos D.P."/>
            <person name="Kaster A.-K."/>
            <person name="Ovreas L."/>
            <person name="Rohde M."/>
            <person name="Galperin M.Y."/>
            <person name="Jogler C."/>
        </authorList>
    </citation>
    <scope>NUCLEOTIDE SEQUENCE [LARGE SCALE GENOMIC DNA]</scope>
    <source>
        <strain evidence="4 5">Pla163</strain>
    </source>
</reference>
<gene>
    <name evidence="4" type="ORF">Pla163_34430</name>
</gene>
<evidence type="ECO:0000313" key="5">
    <source>
        <dbReference type="Proteomes" id="UP000319342"/>
    </source>
</evidence>
<organism evidence="4 5">
    <name type="scientific">Rohdeia mirabilis</name>
    <dbReference type="NCBI Taxonomy" id="2528008"/>
    <lineage>
        <taxon>Bacteria</taxon>
        <taxon>Pseudomonadati</taxon>
        <taxon>Planctomycetota</taxon>
        <taxon>Planctomycetia</taxon>
        <taxon>Planctomycetia incertae sedis</taxon>
        <taxon>Rohdeia</taxon>
    </lineage>
</organism>
<dbReference type="InterPro" id="IPR013517">
    <property type="entry name" value="FG-GAP"/>
</dbReference>
<dbReference type="Proteomes" id="UP000319342">
    <property type="component" value="Chromosome"/>
</dbReference>
<evidence type="ECO:0000313" key="4">
    <source>
        <dbReference type="EMBL" id="QDU86292.1"/>
    </source>
</evidence>
<name>A0A518D486_9BACT</name>
<evidence type="ECO:0000256" key="2">
    <source>
        <dbReference type="SAM" id="MobiDB-lite"/>
    </source>
</evidence>
<dbReference type="PANTHER" id="PTHR16026:SF0">
    <property type="entry name" value="CARTILAGE ACIDIC PROTEIN 1"/>
    <property type="match status" value="1"/>
</dbReference>
<evidence type="ECO:0000256" key="1">
    <source>
        <dbReference type="ARBA" id="ARBA00022729"/>
    </source>
</evidence>
<dbReference type="InterPro" id="IPR028994">
    <property type="entry name" value="Integrin_alpha_N"/>
</dbReference>
<proteinExistence type="predicted"/>
<dbReference type="AlphaFoldDB" id="A0A518D486"/>
<feature type="region of interest" description="Disordered" evidence="2">
    <location>
        <begin position="599"/>
        <end position="620"/>
    </location>
</feature>
<accession>A0A518D486</accession>
<dbReference type="InterPro" id="IPR011519">
    <property type="entry name" value="UnbV_ASPIC"/>
</dbReference>
<keyword evidence="1" id="KW-0732">Signal</keyword>
<dbReference type="SUPFAM" id="SSF69318">
    <property type="entry name" value="Integrin alpha N-terminal domain"/>
    <property type="match status" value="2"/>
</dbReference>
<feature type="domain" description="ASPIC/UnbV" evidence="3">
    <location>
        <begin position="532"/>
        <end position="601"/>
    </location>
</feature>
<dbReference type="Gene3D" id="2.130.10.130">
    <property type="entry name" value="Integrin alpha, N-terminal"/>
    <property type="match status" value="2"/>
</dbReference>
<protein>
    <submittedName>
        <fullName evidence="4">ASPIC and UnbV</fullName>
    </submittedName>
</protein>
<dbReference type="InterPro" id="IPR027039">
    <property type="entry name" value="Crtac1"/>
</dbReference>
<dbReference type="PANTHER" id="PTHR16026">
    <property type="entry name" value="CARTILAGE ACIDIC PROTEIN 1"/>
    <property type="match status" value="1"/>
</dbReference>
<dbReference type="EMBL" id="CP036290">
    <property type="protein sequence ID" value="QDU86292.1"/>
    <property type="molecule type" value="Genomic_DNA"/>
</dbReference>
<dbReference type="Pfam" id="PF13517">
    <property type="entry name" value="FG-GAP_3"/>
    <property type="match status" value="2"/>
</dbReference>
<keyword evidence="5" id="KW-1185">Reference proteome</keyword>
<dbReference type="Pfam" id="PF07593">
    <property type="entry name" value="UnbV_ASPIC"/>
    <property type="match status" value="1"/>
</dbReference>